<gene>
    <name evidence="4" type="ORF">PCOAH_00050140</name>
</gene>
<feature type="compositionally biased region" description="Basic and acidic residues" evidence="3">
    <location>
        <begin position="565"/>
        <end position="578"/>
    </location>
</feature>
<dbReference type="GO" id="GO:0003682">
    <property type="term" value="F:chromatin binding"/>
    <property type="evidence" value="ECO:0007669"/>
    <property type="project" value="TreeGrafter"/>
</dbReference>
<protein>
    <recommendedName>
        <fullName evidence="6">Mini-chromosome maintenance complex-binding protein</fullName>
    </recommendedName>
</protein>
<dbReference type="GeneID" id="30911748"/>
<feature type="compositionally biased region" description="Polar residues" evidence="3">
    <location>
        <begin position="204"/>
        <end position="231"/>
    </location>
</feature>
<evidence type="ECO:0000313" key="5">
    <source>
        <dbReference type="Proteomes" id="UP000092716"/>
    </source>
</evidence>
<dbReference type="Pfam" id="PF09739">
    <property type="entry name" value="MCM_bind"/>
    <property type="match status" value="4"/>
</dbReference>
<feature type="compositionally biased region" description="Basic and acidic residues" evidence="3">
    <location>
        <begin position="232"/>
        <end position="249"/>
    </location>
</feature>
<feature type="region of interest" description="Disordered" evidence="3">
    <location>
        <begin position="565"/>
        <end position="584"/>
    </location>
</feature>
<organism evidence="4 5">
    <name type="scientific">Plasmodium coatneyi</name>
    <dbReference type="NCBI Taxonomy" id="208452"/>
    <lineage>
        <taxon>Eukaryota</taxon>
        <taxon>Sar</taxon>
        <taxon>Alveolata</taxon>
        <taxon>Apicomplexa</taxon>
        <taxon>Aconoidasida</taxon>
        <taxon>Haemosporida</taxon>
        <taxon>Plasmodiidae</taxon>
        <taxon>Plasmodium</taxon>
    </lineage>
</organism>
<keyword evidence="2" id="KW-0539">Nucleus</keyword>
<feature type="region of interest" description="Disordered" evidence="3">
    <location>
        <begin position="44"/>
        <end position="80"/>
    </location>
</feature>
<dbReference type="EMBL" id="CP016251">
    <property type="protein sequence ID" value="ANQ10449.1"/>
    <property type="molecule type" value="Genomic_DNA"/>
</dbReference>
<evidence type="ECO:0000256" key="3">
    <source>
        <dbReference type="SAM" id="MobiDB-lite"/>
    </source>
</evidence>
<dbReference type="Proteomes" id="UP000092716">
    <property type="component" value="Chromosome 13"/>
</dbReference>
<dbReference type="GO" id="GO:0006261">
    <property type="term" value="P:DNA-templated DNA replication"/>
    <property type="evidence" value="ECO:0007669"/>
    <property type="project" value="TreeGrafter"/>
</dbReference>
<evidence type="ECO:0000313" key="4">
    <source>
        <dbReference type="EMBL" id="ANQ10449.1"/>
    </source>
</evidence>
<reference evidence="5" key="1">
    <citation type="submission" date="2016-06" db="EMBL/GenBank/DDBJ databases">
        <title>First high quality genome sequence of Plasmodium coatneyi using continuous long reads from single molecule, real-time sequencing.</title>
        <authorList>
            <person name="Chien J.-T."/>
            <person name="Pakala S.B."/>
            <person name="Geraldo J.A."/>
            <person name="Lapp S.A."/>
            <person name="Barnwell J.W."/>
            <person name="Kissinger J.C."/>
            <person name="Galinski M.R."/>
            <person name="Humphrey J.C."/>
        </authorList>
    </citation>
    <scope>NUCLEOTIDE SEQUENCE [LARGE SCALE GENOMIC DNA]</scope>
    <source>
        <strain evidence="5">Hackeri</strain>
    </source>
</reference>
<dbReference type="GO" id="GO:0005634">
    <property type="term" value="C:nucleus"/>
    <property type="evidence" value="ECO:0007669"/>
    <property type="project" value="UniProtKB-SubCell"/>
</dbReference>
<evidence type="ECO:0008006" key="6">
    <source>
        <dbReference type="Google" id="ProtNLM"/>
    </source>
</evidence>
<dbReference type="OrthoDB" id="329666at2759"/>
<evidence type="ECO:0000256" key="1">
    <source>
        <dbReference type="ARBA" id="ARBA00004123"/>
    </source>
</evidence>
<feature type="compositionally biased region" description="Basic and acidic residues" evidence="3">
    <location>
        <begin position="44"/>
        <end position="62"/>
    </location>
</feature>
<dbReference type="KEGG" id="pcot:PCOAH_00050140"/>
<dbReference type="AlphaFoldDB" id="A0A1B1E6Q9"/>
<sequence length="887" mass="101573">MNVLTQIDDCFANYIKIHGAQEVDSSWDEGIVVNKYIELGNGQEKKAKAPNDTKENGEEANQKDAPPSQKSNCGNETGPNLSKSILGKENPFTCNDVVEGCVCLNTLENVADLKDATLVRWTCMVQQIISPESYVGIYKLRNKKNGEVILKSSKYRDYIDTDDNWEIMEDNEKKNVGEYYELNYEQYCKMGGDELGIKEENHTGGKNPTDEANTQVRNKSTSATAGISTNQVDKKECPKNYDEKKKEDNTVLNKQSDDISFCESDQNFKKYWKRYLFLCTNVPGNKSTWVKQLCDYSSYYSNCENFLKNETVKGGHISAGKYTALSSCSTEEEGNAKGGVFPSEDVRLSRETICSSEFDPEGVNTAGHTANHTTDLSKDTGTTVSGAPKEKKVRCIIKIYDDNSQYNGKNEKDFLKLNDVIEVIGIYRKHQIKHFEDCEKNLNFYFYYDQNFLKYPCIHAFRYIKVKRFNPLSSCILYKNELCDILQNGPFSTIGELRKHLLMYISNSFSQDLLVAHYLFFYLCGSYIEESKLKLGKVSLNVFNISTGPEECASQKRTTIKVKKQISEEKVPPKEPLQKGENSSKTMDDYIEVQNKSYPSHATQMNEMIKNLVPLYRYIPLCLKKLSSEYLVSVMNNQNGELKKGKLQLANNTYLTFDECVLDEGKCNTVSTKNFLCIERLITSQEIPFIFNTDITFETQNNVLILSRKKSMYVNYVDIHIPVWYQRGEGKKAGKTGDQGEVKTEVKTEETTEEGTHGDAKKPYKENDLEKNSSPAFSTEFINTCKNYHPKEDELMQFRRYINYILSKSHSAKIHSDVTTYITDSFVSLRQTSKDVNQFVLNSWICMSRIWAFSEGCNEISKAYWDYIMKLEAERRLRLSHLDALYI</sequence>
<dbReference type="InterPro" id="IPR019140">
    <property type="entry name" value="MCM_complex-bd"/>
</dbReference>
<dbReference type="PANTHER" id="PTHR13489:SF0">
    <property type="entry name" value="MINI-CHROMOSOME MAINTENANCE COMPLEX-BINDING PROTEIN"/>
    <property type="match status" value="1"/>
</dbReference>
<dbReference type="RefSeq" id="XP_019917144.1">
    <property type="nucleotide sequence ID" value="XM_020061796.1"/>
</dbReference>
<feature type="region of interest" description="Disordered" evidence="3">
    <location>
        <begin position="198"/>
        <end position="250"/>
    </location>
</feature>
<evidence type="ECO:0000256" key="2">
    <source>
        <dbReference type="ARBA" id="ARBA00023242"/>
    </source>
</evidence>
<dbReference type="VEuPathDB" id="PlasmoDB:PCOAH_00050140"/>
<comment type="subcellular location">
    <subcellularLocation>
        <location evidence="1">Nucleus</location>
    </subcellularLocation>
</comment>
<feature type="region of interest" description="Disordered" evidence="3">
    <location>
        <begin position="730"/>
        <end position="772"/>
    </location>
</feature>
<feature type="compositionally biased region" description="Polar residues" evidence="3">
    <location>
        <begin position="68"/>
        <end position="80"/>
    </location>
</feature>
<proteinExistence type="predicted"/>
<keyword evidence="5" id="KW-1185">Reference proteome</keyword>
<feature type="compositionally biased region" description="Basic and acidic residues" evidence="3">
    <location>
        <begin position="738"/>
        <end position="771"/>
    </location>
</feature>
<name>A0A1B1E6Q9_9APIC</name>
<dbReference type="PANTHER" id="PTHR13489">
    <property type="entry name" value="MINI-CHROMOSOME MAINTENANCE COMPLEX-BINDING PROTEIN"/>
    <property type="match status" value="1"/>
</dbReference>
<accession>A0A1B1E6Q9</accession>